<keyword evidence="1" id="KW-1133">Transmembrane helix</keyword>
<comment type="caution">
    <text evidence="2">The sequence shown here is derived from an EMBL/GenBank/DDBJ whole genome shotgun (WGS) entry which is preliminary data.</text>
</comment>
<name>A0A972FAH7_9RHOO</name>
<organism evidence="2 3">
    <name type="scientific">Azoarcus taiwanensis</name>
    <dbReference type="NCBI Taxonomy" id="666964"/>
    <lineage>
        <taxon>Bacteria</taxon>
        <taxon>Pseudomonadati</taxon>
        <taxon>Pseudomonadota</taxon>
        <taxon>Betaproteobacteria</taxon>
        <taxon>Rhodocyclales</taxon>
        <taxon>Zoogloeaceae</taxon>
        <taxon>Azoarcus</taxon>
    </lineage>
</organism>
<proteinExistence type="predicted"/>
<evidence type="ECO:0000313" key="3">
    <source>
        <dbReference type="Proteomes" id="UP000599523"/>
    </source>
</evidence>
<gene>
    <name evidence="2" type="ORF">GPA21_09120</name>
</gene>
<evidence type="ECO:0008006" key="4">
    <source>
        <dbReference type="Google" id="ProtNLM"/>
    </source>
</evidence>
<dbReference type="RefSeq" id="WP_168987892.1">
    <property type="nucleotide sequence ID" value="NZ_CAWPHM010000269.1"/>
</dbReference>
<keyword evidence="1" id="KW-0472">Membrane</keyword>
<reference evidence="2" key="1">
    <citation type="submission" date="2019-12" db="EMBL/GenBank/DDBJ databases">
        <title>Comparative genomics gives insights into the taxonomy of the Azoarcus-Aromatoleum group and reveals separate origins of nif in the plant-associated Azoarcus and non-plant-associated Aromatoleum sub-groups.</title>
        <authorList>
            <person name="Lafos M."/>
            <person name="Maluk M."/>
            <person name="Batista M."/>
            <person name="Junghare M."/>
            <person name="Carmona M."/>
            <person name="Faoro H."/>
            <person name="Cruz L.M."/>
            <person name="Battistoni F."/>
            <person name="De Souza E."/>
            <person name="Pedrosa F."/>
            <person name="Chen W.-M."/>
            <person name="Poole P.S."/>
            <person name="Dixon R.A."/>
            <person name="James E.K."/>
        </authorList>
    </citation>
    <scope>NUCLEOTIDE SEQUENCE</scope>
    <source>
        <strain evidence="2">NSC3</strain>
    </source>
</reference>
<dbReference type="AlphaFoldDB" id="A0A972FAH7"/>
<accession>A0A972FAH7</accession>
<dbReference type="Proteomes" id="UP000599523">
    <property type="component" value="Unassembled WGS sequence"/>
</dbReference>
<evidence type="ECO:0000256" key="1">
    <source>
        <dbReference type="SAM" id="Phobius"/>
    </source>
</evidence>
<keyword evidence="3" id="KW-1185">Reference proteome</keyword>
<protein>
    <recommendedName>
        <fullName evidence="4">DUF3311 domain-containing protein</fullName>
    </recommendedName>
</protein>
<dbReference type="EMBL" id="WTVM01000044">
    <property type="protein sequence ID" value="NMG03134.1"/>
    <property type="molecule type" value="Genomic_DNA"/>
</dbReference>
<feature type="transmembrane region" description="Helical" evidence="1">
    <location>
        <begin position="39"/>
        <end position="60"/>
    </location>
</feature>
<keyword evidence="1" id="KW-0812">Transmembrane</keyword>
<sequence>MRRGLARQRLVALFFAAAFLFNYPLLSLFDRSEQVFGLPVLFVYIFGAWASVIALIAWTVGRRKG</sequence>
<evidence type="ECO:0000313" key="2">
    <source>
        <dbReference type="EMBL" id="NMG03134.1"/>
    </source>
</evidence>